<dbReference type="Pfam" id="PF26534">
    <property type="entry name" value="NTF2_7"/>
    <property type="match status" value="1"/>
</dbReference>
<name>A0AAV9GM55_9PEZI</name>
<evidence type="ECO:0000259" key="1">
    <source>
        <dbReference type="Pfam" id="PF26534"/>
    </source>
</evidence>
<proteinExistence type="predicted"/>
<evidence type="ECO:0000313" key="3">
    <source>
        <dbReference type="Proteomes" id="UP001321760"/>
    </source>
</evidence>
<feature type="domain" description="NTF2-like" evidence="1">
    <location>
        <begin position="1"/>
        <end position="136"/>
    </location>
</feature>
<dbReference type="AlphaFoldDB" id="A0AAV9GM55"/>
<reference evidence="2" key="2">
    <citation type="submission" date="2023-05" db="EMBL/GenBank/DDBJ databases">
        <authorList>
            <consortium name="Lawrence Berkeley National Laboratory"/>
            <person name="Steindorff A."/>
            <person name="Hensen N."/>
            <person name="Bonometti L."/>
            <person name="Westerberg I."/>
            <person name="Brannstrom I.O."/>
            <person name="Guillou S."/>
            <person name="Cros-Aarteil S."/>
            <person name="Calhoun S."/>
            <person name="Haridas S."/>
            <person name="Kuo A."/>
            <person name="Mondo S."/>
            <person name="Pangilinan J."/>
            <person name="Riley R."/>
            <person name="Labutti K."/>
            <person name="Andreopoulos B."/>
            <person name="Lipzen A."/>
            <person name="Chen C."/>
            <person name="Yanf M."/>
            <person name="Daum C."/>
            <person name="Ng V."/>
            <person name="Clum A."/>
            <person name="Ohm R."/>
            <person name="Martin F."/>
            <person name="Silar P."/>
            <person name="Natvig D."/>
            <person name="Lalanne C."/>
            <person name="Gautier V."/>
            <person name="Ament-Velasquez S.L."/>
            <person name="Kruys A."/>
            <person name="Hutchinson M.I."/>
            <person name="Powell A.J."/>
            <person name="Barry K."/>
            <person name="Miller A.N."/>
            <person name="Grigoriev I.V."/>
            <person name="Debuchy R."/>
            <person name="Gladieux P."/>
            <person name="Thoren M.H."/>
            <person name="Johannesson H."/>
        </authorList>
    </citation>
    <scope>NUCLEOTIDE SEQUENCE</scope>
    <source>
        <strain evidence="2">PSN243</strain>
    </source>
</reference>
<evidence type="ECO:0000313" key="2">
    <source>
        <dbReference type="EMBL" id="KAK4448801.1"/>
    </source>
</evidence>
<dbReference type="EMBL" id="MU865941">
    <property type="protein sequence ID" value="KAK4448801.1"/>
    <property type="molecule type" value="Genomic_DNA"/>
</dbReference>
<comment type="caution">
    <text evidence="2">The sequence shown here is derived from an EMBL/GenBank/DDBJ whole genome shotgun (WGS) entry which is preliminary data.</text>
</comment>
<organism evidence="2 3">
    <name type="scientific">Podospora aff. communis PSN243</name>
    <dbReference type="NCBI Taxonomy" id="3040156"/>
    <lineage>
        <taxon>Eukaryota</taxon>
        <taxon>Fungi</taxon>
        <taxon>Dikarya</taxon>
        <taxon>Ascomycota</taxon>
        <taxon>Pezizomycotina</taxon>
        <taxon>Sordariomycetes</taxon>
        <taxon>Sordariomycetidae</taxon>
        <taxon>Sordariales</taxon>
        <taxon>Podosporaceae</taxon>
        <taxon>Podospora</taxon>
    </lineage>
</organism>
<keyword evidence="3" id="KW-1185">Reference proteome</keyword>
<accession>A0AAV9GM55</accession>
<reference evidence="2" key="1">
    <citation type="journal article" date="2023" name="Mol. Phylogenet. Evol.">
        <title>Genome-scale phylogeny and comparative genomics of the fungal order Sordariales.</title>
        <authorList>
            <person name="Hensen N."/>
            <person name="Bonometti L."/>
            <person name="Westerberg I."/>
            <person name="Brannstrom I.O."/>
            <person name="Guillou S."/>
            <person name="Cros-Aarteil S."/>
            <person name="Calhoun S."/>
            <person name="Haridas S."/>
            <person name="Kuo A."/>
            <person name="Mondo S."/>
            <person name="Pangilinan J."/>
            <person name="Riley R."/>
            <person name="LaButti K."/>
            <person name="Andreopoulos B."/>
            <person name="Lipzen A."/>
            <person name="Chen C."/>
            <person name="Yan M."/>
            <person name="Daum C."/>
            <person name="Ng V."/>
            <person name="Clum A."/>
            <person name="Steindorff A."/>
            <person name="Ohm R.A."/>
            <person name="Martin F."/>
            <person name="Silar P."/>
            <person name="Natvig D.O."/>
            <person name="Lalanne C."/>
            <person name="Gautier V."/>
            <person name="Ament-Velasquez S.L."/>
            <person name="Kruys A."/>
            <person name="Hutchinson M.I."/>
            <person name="Powell A.J."/>
            <person name="Barry K."/>
            <person name="Miller A.N."/>
            <person name="Grigoriev I.V."/>
            <person name="Debuchy R."/>
            <person name="Gladieux P."/>
            <person name="Hiltunen Thoren M."/>
            <person name="Johannesson H."/>
        </authorList>
    </citation>
    <scope>NUCLEOTIDE SEQUENCE</scope>
    <source>
        <strain evidence="2">PSN243</strain>
    </source>
</reference>
<gene>
    <name evidence="2" type="ORF">QBC34DRAFT_406739</name>
</gene>
<dbReference type="InterPro" id="IPR058645">
    <property type="entry name" value="NTF2-like_dom_7"/>
</dbReference>
<sequence length="178" mass="20388">MTAAETEYMVEVYRKLIAEYTEELGEKYVHKDFVDYSDSINTFIHLPLGGPSFPDRATFLDVQSWNMHFPMKILSVDAVQCNTVALQWQSQFGEANLPSKGLTILKTAFNAEANHWQVLEIIVEFNALTWLLNMGGSYEWEGETWTAERPDPSILTPLTPTTPKMVRKVRKTRAIDQQ</sequence>
<dbReference type="Proteomes" id="UP001321760">
    <property type="component" value="Unassembled WGS sequence"/>
</dbReference>
<protein>
    <recommendedName>
        <fullName evidence="1">NTF2-like domain-containing protein</fullName>
    </recommendedName>
</protein>